<accession>A0A495DG48</accession>
<dbReference type="AlphaFoldDB" id="A0A495DG48"/>
<feature type="transmembrane region" description="Helical" evidence="1">
    <location>
        <begin position="6"/>
        <end position="29"/>
    </location>
</feature>
<keyword evidence="1" id="KW-0472">Membrane</keyword>
<keyword evidence="1" id="KW-0812">Transmembrane</keyword>
<evidence type="ECO:0000313" key="2">
    <source>
        <dbReference type="EMBL" id="RKR00516.1"/>
    </source>
</evidence>
<dbReference type="EMBL" id="RBIM01000003">
    <property type="protein sequence ID" value="RKR00516.1"/>
    <property type="molecule type" value="Genomic_DNA"/>
</dbReference>
<name>A0A495DG48_9PROT</name>
<dbReference type="Proteomes" id="UP000273675">
    <property type="component" value="Unassembled WGS sequence"/>
</dbReference>
<organism evidence="2 3">
    <name type="scientific">Maricaulis maris</name>
    <dbReference type="NCBI Taxonomy" id="74318"/>
    <lineage>
        <taxon>Bacteria</taxon>
        <taxon>Pseudomonadati</taxon>
        <taxon>Pseudomonadota</taxon>
        <taxon>Alphaproteobacteria</taxon>
        <taxon>Maricaulales</taxon>
        <taxon>Maricaulaceae</taxon>
        <taxon>Maricaulis</taxon>
    </lineage>
</organism>
<gene>
    <name evidence="2" type="ORF">C7435_1724</name>
</gene>
<keyword evidence="1" id="KW-1133">Transmembrane helix</keyword>
<protein>
    <submittedName>
        <fullName evidence="2">Uncharacterized protein</fullName>
    </submittedName>
</protein>
<dbReference type="RefSeq" id="WP_170150404.1">
    <property type="nucleotide sequence ID" value="NZ_RBIM01000003.1"/>
</dbReference>
<evidence type="ECO:0000256" key="1">
    <source>
        <dbReference type="SAM" id="Phobius"/>
    </source>
</evidence>
<proteinExistence type="predicted"/>
<reference evidence="2 3" key="1">
    <citation type="submission" date="2018-10" db="EMBL/GenBank/DDBJ databases">
        <title>Genomic Encyclopedia of Type Strains, Phase IV (KMG-IV): sequencing the most valuable type-strain genomes for metagenomic binning, comparative biology and taxonomic classification.</title>
        <authorList>
            <person name="Goeker M."/>
        </authorList>
    </citation>
    <scope>NUCLEOTIDE SEQUENCE [LARGE SCALE GENOMIC DNA]</scope>
    <source>
        <strain evidence="2 3">DSM 4734</strain>
    </source>
</reference>
<comment type="caution">
    <text evidence="2">The sequence shown here is derived from an EMBL/GenBank/DDBJ whole genome shotgun (WGS) entry which is preliminary data.</text>
</comment>
<evidence type="ECO:0000313" key="3">
    <source>
        <dbReference type="Proteomes" id="UP000273675"/>
    </source>
</evidence>
<sequence length="46" mass="4940">MRGFLVGVVVVAGLVAIGFGTLVLIANGLEPTRENVRVELEDDFPR</sequence>